<dbReference type="EMBL" id="JBHSLU010000063">
    <property type="protein sequence ID" value="MFC5507363.1"/>
    <property type="molecule type" value="Genomic_DNA"/>
</dbReference>
<accession>A0ABW0P4R1</accession>
<dbReference type="InterPro" id="IPR032687">
    <property type="entry name" value="AraC-type_N"/>
</dbReference>
<dbReference type="SUPFAM" id="SSF46689">
    <property type="entry name" value="Homeodomain-like"/>
    <property type="match status" value="1"/>
</dbReference>
<proteinExistence type="predicted"/>
<evidence type="ECO:0000256" key="2">
    <source>
        <dbReference type="ARBA" id="ARBA00023125"/>
    </source>
</evidence>
<protein>
    <submittedName>
        <fullName evidence="5">AraC family transcriptional regulator ligand-binding domain-containing protein</fullName>
    </submittedName>
</protein>
<reference evidence="6" key="1">
    <citation type="journal article" date="2019" name="Int. J. Syst. Evol. Microbiol.">
        <title>The Global Catalogue of Microorganisms (GCM) 10K type strain sequencing project: providing services to taxonomists for standard genome sequencing and annotation.</title>
        <authorList>
            <consortium name="The Broad Institute Genomics Platform"/>
            <consortium name="The Broad Institute Genome Sequencing Center for Infectious Disease"/>
            <person name="Wu L."/>
            <person name="Ma J."/>
        </authorList>
    </citation>
    <scope>NUCLEOTIDE SEQUENCE [LARGE SCALE GENOMIC DNA]</scope>
    <source>
        <strain evidence="6">CCUG 43117</strain>
    </source>
</reference>
<evidence type="ECO:0000256" key="1">
    <source>
        <dbReference type="ARBA" id="ARBA00023015"/>
    </source>
</evidence>
<keyword evidence="6" id="KW-1185">Reference proteome</keyword>
<dbReference type="PRINTS" id="PR00032">
    <property type="entry name" value="HTHARAC"/>
</dbReference>
<organism evidence="5 6">
    <name type="scientific">Bosea massiliensis</name>
    <dbReference type="NCBI Taxonomy" id="151419"/>
    <lineage>
        <taxon>Bacteria</taxon>
        <taxon>Pseudomonadati</taxon>
        <taxon>Pseudomonadota</taxon>
        <taxon>Alphaproteobacteria</taxon>
        <taxon>Hyphomicrobiales</taxon>
        <taxon>Boseaceae</taxon>
        <taxon>Bosea</taxon>
    </lineage>
</organism>
<comment type="caution">
    <text evidence="5">The sequence shown here is derived from an EMBL/GenBank/DDBJ whole genome shotgun (WGS) entry which is preliminary data.</text>
</comment>
<dbReference type="SMART" id="SM00342">
    <property type="entry name" value="HTH_ARAC"/>
    <property type="match status" value="1"/>
</dbReference>
<dbReference type="PANTHER" id="PTHR47894:SF1">
    <property type="entry name" value="HTH-TYPE TRANSCRIPTIONAL REGULATOR VQSM"/>
    <property type="match status" value="1"/>
</dbReference>
<name>A0ABW0P4R1_9HYPH</name>
<dbReference type="Gene3D" id="1.10.10.60">
    <property type="entry name" value="Homeodomain-like"/>
    <property type="match status" value="1"/>
</dbReference>
<evidence type="ECO:0000313" key="6">
    <source>
        <dbReference type="Proteomes" id="UP001596060"/>
    </source>
</evidence>
<dbReference type="Pfam" id="PF12625">
    <property type="entry name" value="Arabinose_bd"/>
    <property type="match status" value="1"/>
</dbReference>
<dbReference type="InterPro" id="IPR009057">
    <property type="entry name" value="Homeodomain-like_sf"/>
</dbReference>
<gene>
    <name evidence="5" type="ORF">ACFPN9_19150</name>
</gene>
<dbReference type="InterPro" id="IPR018060">
    <property type="entry name" value="HTH_AraC"/>
</dbReference>
<sequence>MSRAAARAILLHMLPGHLAAVGENPERVLNRAGLSVEDVQTGRIVPRAQIHHALEVAARHLGVAEIGLSLGGSADAAKLGPIGHALAAGRSAEACLQAHIAAMPTLQSHVTLQLLKQGPDAVMVHGLIGDDETAWLLYEGAAAFHVFMLRQLLGADWTPDKVVFPHACKGRRTVYEDWFQAPVTFGSGSRVRIHMQRASLAGALRAGAFAGGSPGGREDTSNVGTIRLGASDTRRAVERIIRSSLPEGPVTLPQAAGILGQSARTIQRRLADDGTDYETLVDDCRKVTARELLARPGASVTAVAMELGYSDAAHFNRAFRRWEGGSPQDFRRTVSGKSDARE</sequence>
<dbReference type="Proteomes" id="UP001596060">
    <property type="component" value="Unassembled WGS sequence"/>
</dbReference>
<dbReference type="RefSeq" id="WP_066717289.1">
    <property type="nucleotide sequence ID" value="NZ_JBHSLU010000063.1"/>
</dbReference>
<keyword evidence="1" id="KW-0805">Transcription regulation</keyword>
<dbReference type="PROSITE" id="PS01124">
    <property type="entry name" value="HTH_ARAC_FAMILY_2"/>
    <property type="match status" value="1"/>
</dbReference>
<dbReference type="InterPro" id="IPR020449">
    <property type="entry name" value="Tscrpt_reg_AraC-type_HTH"/>
</dbReference>
<keyword evidence="2" id="KW-0238">DNA-binding</keyword>
<evidence type="ECO:0000259" key="4">
    <source>
        <dbReference type="PROSITE" id="PS01124"/>
    </source>
</evidence>
<evidence type="ECO:0000313" key="5">
    <source>
        <dbReference type="EMBL" id="MFC5507363.1"/>
    </source>
</evidence>
<dbReference type="PANTHER" id="PTHR47894">
    <property type="entry name" value="HTH-TYPE TRANSCRIPTIONAL REGULATOR GADX"/>
    <property type="match status" value="1"/>
</dbReference>
<dbReference type="Pfam" id="PF12833">
    <property type="entry name" value="HTH_18"/>
    <property type="match status" value="1"/>
</dbReference>
<feature type="domain" description="HTH araC/xylS-type" evidence="4">
    <location>
        <begin position="235"/>
        <end position="333"/>
    </location>
</feature>
<keyword evidence="3" id="KW-0804">Transcription</keyword>
<evidence type="ECO:0000256" key="3">
    <source>
        <dbReference type="ARBA" id="ARBA00023163"/>
    </source>
</evidence>